<organism evidence="2 3">
    <name type="scientific">Batillaria attramentaria</name>
    <dbReference type="NCBI Taxonomy" id="370345"/>
    <lineage>
        <taxon>Eukaryota</taxon>
        <taxon>Metazoa</taxon>
        <taxon>Spiralia</taxon>
        <taxon>Lophotrochozoa</taxon>
        <taxon>Mollusca</taxon>
        <taxon>Gastropoda</taxon>
        <taxon>Caenogastropoda</taxon>
        <taxon>Sorbeoconcha</taxon>
        <taxon>Cerithioidea</taxon>
        <taxon>Batillariidae</taxon>
        <taxon>Batillaria</taxon>
    </lineage>
</organism>
<dbReference type="EMBL" id="JACVVK020000089">
    <property type="protein sequence ID" value="KAK7493764.1"/>
    <property type="molecule type" value="Genomic_DNA"/>
</dbReference>
<feature type="region of interest" description="Disordered" evidence="1">
    <location>
        <begin position="271"/>
        <end position="295"/>
    </location>
</feature>
<feature type="compositionally biased region" description="Polar residues" evidence="1">
    <location>
        <begin position="279"/>
        <end position="294"/>
    </location>
</feature>
<feature type="region of interest" description="Disordered" evidence="1">
    <location>
        <begin position="58"/>
        <end position="257"/>
    </location>
</feature>
<gene>
    <name evidence="2" type="ORF">BaRGS_00014905</name>
</gene>
<comment type="caution">
    <text evidence="2">The sequence shown here is derived from an EMBL/GenBank/DDBJ whole genome shotgun (WGS) entry which is preliminary data.</text>
</comment>
<feature type="compositionally biased region" description="Low complexity" evidence="1">
    <location>
        <begin position="209"/>
        <end position="219"/>
    </location>
</feature>
<evidence type="ECO:0000313" key="2">
    <source>
        <dbReference type="EMBL" id="KAK7493764.1"/>
    </source>
</evidence>
<keyword evidence="3" id="KW-1185">Reference proteome</keyword>
<dbReference type="Proteomes" id="UP001519460">
    <property type="component" value="Unassembled WGS sequence"/>
</dbReference>
<accession>A0ABD0L3Q2</accession>
<sequence length="525" mass="59509">EEASPERLGTAVRYHCNIKYFTVLSSGKTPFKVFRLFTKYAKHITFVEHRTTAGRWFSSNKSKATRDGGMHMHARDRKRRAEISSAKQPKEPKSTEGQNLQRKPKPPTNRNVPKPNLEPESRKQNESKPLKAPLQQPEPPQKQKFRGRKPPREPTSEERKPPTEPKSEQPIPPTEPKPEQPKPPTEPQPQKPKPTTEQKTQQPKPPGEPKTQQPNTPQQPNLPQPQPLKRLKSKILQMLSEPRGQSPPKQQVSREEQRVVWKPVKLVESPEPCPATLGPQPQTPTVTHKVNPKNQPKAVGASLYQLARQRSFMHKFVRNLVRKRASSNEAVLPPTMTIPFWGLGGDHDHLRKRFRIDTIRAGSVKHPRQSRERPLSLTTKLSRTKSFKRESLLPDVSSRGGSIDADVKASVDTDMKAVDEGVKPSSTIDSGTSQENIQSITEEFVLKKKKKVVSVKMPSPDAEVLKFFGPDTMTRKQTPLRDDVIQLGEEDRLRAPDVHVHLGYFVSRLIELLDAKRRQAFGLPP</sequence>
<feature type="compositionally biased region" description="Pro residues" evidence="1">
    <location>
        <begin position="170"/>
        <end position="192"/>
    </location>
</feature>
<evidence type="ECO:0000313" key="3">
    <source>
        <dbReference type="Proteomes" id="UP001519460"/>
    </source>
</evidence>
<dbReference type="AlphaFoldDB" id="A0ABD0L3Q2"/>
<reference evidence="2 3" key="1">
    <citation type="journal article" date="2023" name="Sci. Data">
        <title>Genome assembly of the Korean intertidal mud-creeper Batillaria attramentaria.</title>
        <authorList>
            <person name="Patra A.K."/>
            <person name="Ho P.T."/>
            <person name="Jun S."/>
            <person name="Lee S.J."/>
            <person name="Kim Y."/>
            <person name="Won Y.J."/>
        </authorList>
    </citation>
    <scope>NUCLEOTIDE SEQUENCE [LARGE SCALE GENOMIC DNA]</scope>
    <source>
        <strain evidence="2">Wonlab-2016</strain>
    </source>
</reference>
<proteinExistence type="predicted"/>
<protein>
    <submittedName>
        <fullName evidence="2">Uncharacterized protein</fullName>
    </submittedName>
</protein>
<feature type="compositionally biased region" description="Basic and acidic residues" evidence="1">
    <location>
        <begin position="150"/>
        <end position="167"/>
    </location>
</feature>
<name>A0ABD0L3Q2_9CAEN</name>
<feature type="compositionally biased region" description="Basic and acidic residues" evidence="1">
    <location>
        <begin position="117"/>
        <end position="129"/>
    </location>
</feature>
<feature type="compositionally biased region" description="Low complexity" evidence="1">
    <location>
        <begin position="193"/>
        <end position="202"/>
    </location>
</feature>
<feature type="non-terminal residue" evidence="2">
    <location>
        <position position="1"/>
    </location>
</feature>
<feature type="non-terminal residue" evidence="2">
    <location>
        <position position="525"/>
    </location>
</feature>
<evidence type="ECO:0000256" key="1">
    <source>
        <dbReference type="SAM" id="MobiDB-lite"/>
    </source>
</evidence>